<comment type="caution">
    <text evidence="2">The sequence shown here is derived from an EMBL/GenBank/DDBJ whole genome shotgun (WGS) entry which is preliminary data.</text>
</comment>
<dbReference type="InterPro" id="IPR011604">
    <property type="entry name" value="PDDEXK-like_dom_sf"/>
</dbReference>
<proteinExistence type="predicted"/>
<gene>
    <name evidence="2" type="ORF">LCGC14_0960400</name>
</gene>
<organism evidence="2">
    <name type="scientific">marine sediment metagenome</name>
    <dbReference type="NCBI Taxonomy" id="412755"/>
    <lineage>
        <taxon>unclassified sequences</taxon>
        <taxon>metagenomes</taxon>
        <taxon>ecological metagenomes</taxon>
    </lineage>
</organism>
<dbReference type="InterPro" id="IPR011335">
    <property type="entry name" value="Restrct_endonuc-II-like"/>
</dbReference>
<dbReference type="SUPFAM" id="SSF52980">
    <property type="entry name" value="Restriction endonuclease-like"/>
    <property type="match status" value="1"/>
</dbReference>
<evidence type="ECO:0008006" key="3">
    <source>
        <dbReference type="Google" id="ProtNLM"/>
    </source>
</evidence>
<protein>
    <recommendedName>
        <fullName evidence="3">YqaJ viral recombinase domain-containing protein</fullName>
    </recommendedName>
</protein>
<feature type="compositionally biased region" description="Basic and acidic residues" evidence="1">
    <location>
        <begin position="206"/>
        <end position="215"/>
    </location>
</feature>
<evidence type="ECO:0000256" key="1">
    <source>
        <dbReference type="SAM" id="MobiDB-lite"/>
    </source>
</evidence>
<reference evidence="2" key="1">
    <citation type="journal article" date="2015" name="Nature">
        <title>Complex archaea that bridge the gap between prokaryotes and eukaryotes.</title>
        <authorList>
            <person name="Spang A."/>
            <person name="Saw J.H."/>
            <person name="Jorgensen S.L."/>
            <person name="Zaremba-Niedzwiedzka K."/>
            <person name="Martijn J."/>
            <person name="Lind A.E."/>
            <person name="van Eijk R."/>
            <person name="Schleper C."/>
            <person name="Guy L."/>
            <person name="Ettema T.J."/>
        </authorList>
    </citation>
    <scope>NUCLEOTIDE SEQUENCE</scope>
</reference>
<dbReference type="EMBL" id="LAZR01003471">
    <property type="protein sequence ID" value="KKN17981.1"/>
    <property type="molecule type" value="Genomic_DNA"/>
</dbReference>
<dbReference type="Gene3D" id="3.90.320.10">
    <property type="match status" value="1"/>
</dbReference>
<name>A0A0F9QXW6_9ZZZZ</name>
<evidence type="ECO:0000313" key="2">
    <source>
        <dbReference type="EMBL" id="KKN17981.1"/>
    </source>
</evidence>
<feature type="compositionally biased region" description="Basic and acidic residues" evidence="1">
    <location>
        <begin position="235"/>
        <end position="244"/>
    </location>
</feature>
<feature type="region of interest" description="Disordered" evidence="1">
    <location>
        <begin position="190"/>
        <end position="244"/>
    </location>
</feature>
<dbReference type="AlphaFoldDB" id="A0A0F9QXW6"/>
<sequence>MLTLSQILARKNKVTGGTVAPYLALSPYDSPLAMWLKERSDIPWEGNLHTVIGEEIEYGLARSIARKILHSDPDKIVKPNTRMHPEYPWWVVHADFLFWDLGEFIQIKNHSPHMTRTYLGLPGSAGNWDNNLVPPLYLIQCQWEMEAFEQPFWLLGAYFGGDNLRVYRIKRDRRMLVLLTKQASEFWKLHLDPSGPQSPPTNNKTWKPDRPDSKRKGPKLSPEEIMTASVPVFAKNEERAVDHD</sequence>
<accession>A0A0F9QXW6</accession>